<dbReference type="GO" id="GO:0016301">
    <property type="term" value="F:kinase activity"/>
    <property type="evidence" value="ECO:0007669"/>
    <property type="project" value="UniProtKB-KW"/>
</dbReference>
<keyword evidence="2" id="KW-0175">Coiled coil</keyword>
<feature type="binding site" evidence="1">
    <location>
        <position position="629"/>
    </location>
    <ligand>
        <name>Mg(2+)</name>
        <dbReference type="ChEBI" id="CHEBI:18420"/>
        <label>1</label>
    </ligand>
</feature>
<comment type="caution">
    <text evidence="3">The sequence shown here is derived from an EMBL/GenBank/DDBJ whole genome shotgun (WGS) entry which is preliminary data.</text>
</comment>
<evidence type="ECO:0000313" key="5">
    <source>
        <dbReference type="EMBL" id="CAL4795719.1"/>
    </source>
</evidence>
<evidence type="ECO:0000313" key="3">
    <source>
        <dbReference type="EMBL" id="CAI4008407.1"/>
    </source>
</evidence>
<reference evidence="3" key="1">
    <citation type="submission" date="2022-10" db="EMBL/GenBank/DDBJ databases">
        <authorList>
            <person name="Chen Y."/>
            <person name="Dougan E. K."/>
            <person name="Chan C."/>
            <person name="Rhodes N."/>
            <person name="Thang M."/>
        </authorList>
    </citation>
    <scope>NUCLEOTIDE SEQUENCE</scope>
</reference>
<dbReference type="Pfam" id="PF03747">
    <property type="entry name" value="ADP_ribosyl_GH"/>
    <property type="match status" value="1"/>
</dbReference>
<protein>
    <submittedName>
        <fullName evidence="5">Protein kinase domain-containing protein</fullName>
    </submittedName>
</protein>
<feature type="binding site" evidence="1">
    <location>
        <position position="401"/>
    </location>
    <ligand>
        <name>Mg(2+)</name>
        <dbReference type="ChEBI" id="CHEBI:18420"/>
        <label>1</label>
    </ligand>
</feature>
<keyword evidence="5" id="KW-0418">Kinase</keyword>
<keyword evidence="1" id="KW-0479">Metal-binding</keyword>
<evidence type="ECO:0000256" key="1">
    <source>
        <dbReference type="PIRSR" id="PIRSR605502-1"/>
    </source>
</evidence>
<dbReference type="InterPro" id="IPR036705">
    <property type="entry name" value="Ribosyl_crysJ1_sf"/>
</dbReference>
<comment type="cofactor">
    <cofactor evidence="1">
        <name>Mg(2+)</name>
        <dbReference type="ChEBI" id="CHEBI:18420"/>
    </cofactor>
    <text evidence="1">Binds 2 magnesium ions per subunit.</text>
</comment>
<feature type="binding site" evidence="1">
    <location>
        <position position="627"/>
    </location>
    <ligand>
        <name>Mg(2+)</name>
        <dbReference type="ChEBI" id="CHEBI:18420"/>
        <label>1</label>
    </ligand>
</feature>
<dbReference type="AlphaFoldDB" id="A0A9P1DEQ6"/>
<accession>A0A9P1DEQ6</accession>
<keyword evidence="5" id="KW-0808">Transferase</keyword>
<reference evidence="4" key="2">
    <citation type="submission" date="2024-04" db="EMBL/GenBank/DDBJ databases">
        <authorList>
            <person name="Chen Y."/>
            <person name="Shah S."/>
            <person name="Dougan E. K."/>
            <person name="Thang M."/>
            <person name="Chan C."/>
        </authorList>
    </citation>
    <scope>NUCLEOTIDE SEQUENCE [LARGE SCALE GENOMIC DNA]</scope>
</reference>
<dbReference type="EMBL" id="CAMXCT010004269">
    <property type="protein sequence ID" value="CAI4008407.1"/>
    <property type="molecule type" value="Genomic_DNA"/>
</dbReference>
<keyword evidence="1" id="KW-0460">Magnesium</keyword>
<keyword evidence="6" id="KW-1185">Reference proteome</keyword>
<dbReference type="InterPro" id="IPR005502">
    <property type="entry name" value="Ribosyl_crysJ1"/>
</dbReference>
<feature type="binding site" evidence="1">
    <location>
        <position position="403"/>
    </location>
    <ligand>
        <name>Mg(2+)</name>
        <dbReference type="ChEBI" id="CHEBI:18420"/>
        <label>1</label>
    </ligand>
</feature>
<dbReference type="InterPro" id="IPR050792">
    <property type="entry name" value="ADP-ribosylglycohydrolase"/>
</dbReference>
<dbReference type="SUPFAM" id="SSF101478">
    <property type="entry name" value="ADP-ribosylglycohydrolase"/>
    <property type="match status" value="1"/>
</dbReference>
<evidence type="ECO:0000313" key="6">
    <source>
        <dbReference type="Proteomes" id="UP001152797"/>
    </source>
</evidence>
<dbReference type="PANTHER" id="PTHR16222:SF28">
    <property type="entry name" value="ADP-RIBOSYLGLYCOHYDROLASE"/>
    <property type="match status" value="1"/>
</dbReference>
<proteinExistence type="predicted"/>
<dbReference type="GO" id="GO:0046872">
    <property type="term" value="F:metal ion binding"/>
    <property type="evidence" value="ECO:0007669"/>
    <property type="project" value="UniProtKB-KW"/>
</dbReference>
<feature type="binding site" evidence="1">
    <location>
        <position position="630"/>
    </location>
    <ligand>
        <name>Mg(2+)</name>
        <dbReference type="ChEBI" id="CHEBI:18420"/>
        <label>1</label>
    </ligand>
</feature>
<feature type="binding site" evidence="1">
    <location>
        <position position="402"/>
    </location>
    <ligand>
        <name>Mg(2+)</name>
        <dbReference type="ChEBI" id="CHEBI:18420"/>
        <label>1</label>
    </ligand>
</feature>
<evidence type="ECO:0000313" key="4">
    <source>
        <dbReference type="EMBL" id="CAL1161782.1"/>
    </source>
</evidence>
<dbReference type="Gene3D" id="1.10.4080.10">
    <property type="entry name" value="ADP-ribosylation/Crystallin J1"/>
    <property type="match status" value="1"/>
</dbReference>
<dbReference type="PANTHER" id="PTHR16222">
    <property type="entry name" value="ADP-RIBOSYLGLYCOHYDROLASE"/>
    <property type="match status" value="1"/>
</dbReference>
<evidence type="ECO:0000256" key="2">
    <source>
        <dbReference type="SAM" id="Coils"/>
    </source>
</evidence>
<gene>
    <name evidence="3" type="ORF">C1SCF055_LOCUS33854</name>
</gene>
<feature type="coiled-coil region" evidence="2">
    <location>
        <begin position="152"/>
        <end position="179"/>
    </location>
</feature>
<dbReference type="EMBL" id="CAMXCT020004269">
    <property type="protein sequence ID" value="CAL1161782.1"/>
    <property type="molecule type" value="Genomic_DNA"/>
</dbReference>
<name>A0A9P1DEQ6_9DINO</name>
<dbReference type="EMBL" id="CAMXCT030004269">
    <property type="protein sequence ID" value="CAL4795719.1"/>
    <property type="molecule type" value="Genomic_DNA"/>
</dbReference>
<dbReference type="OrthoDB" id="443794at2759"/>
<dbReference type="Proteomes" id="UP001152797">
    <property type="component" value="Unassembled WGS sequence"/>
</dbReference>
<organism evidence="3">
    <name type="scientific">Cladocopium goreaui</name>
    <dbReference type="NCBI Taxonomy" id="2562237"/>
    <lineage>
        <taxon>Eukaryota</taxon>
        <taxon>Sar</taxon>
        <taxon>Alveolata</taxon>
        <taxon>Dinophyceae</taxon>
        <taxon>Suessiales</taxon>
        <taxon>Symbiodiniaceae</taxon>
        <taxon>Cladocopium</taxon>
    </lineage>
</organism>
<sequence length="677" mass="73824">MPHELYLQALPTRIEHLERAEECLPSACDQNDIQVCKALCLPTTATGTGRPLQLTKKKAAGPVLLHTPRAPKATVRTIIRSGSQSRAMERCSSGAIQAERISMPPQAYPATRGQWSQCVAPSHRQTSSRSWQPNAATVASATCATSPRLWPNKEQQEQIERLTRQVQELREQQKRHQEWAQIPVAALGTEPTTKTCEEVKGSDFEKVLGDIPTACRNSMALFQEAELIWTRDAVMRLCAAQSPVRSACRLPGVRSIEKQHPDIHWTSTGHPWANPQTHHGKGFASGYVECIASGYASCIASGCQPLSSAQLLSTVASVEALRFDLWPEPPAGASSLAAEKLADRIRGTVFGAALGDSAGLAAEFLSADETLDFYGPDADFQPGREVFPDEHRMMWCAGDWTDDTDQQILMMQSFLSSKGQADPCDFARRLADWRHSGFKELGDQSAAGLGQTTKCVLNDPNFISSPIEVAAKHSSKIPSNGGVMRTAMAGIPNFWNEDVVATAAESLCRTTHAEPRCVASCLVVSLCVSRLLRGEDRDDIIESVVRPALMRASQTPGLTDEWKQEMLRHAEAKDISDLALDDRRTIGYTFKCMGAALWALRSLGESSDKTGGAFRSALNRLILAGGDADTNGTVAGALLGCQLGFSQLPKEWIAGMPYSSWLEAYVQKVLFMLQLRS</sequence>